<keyword evidence="2" id="KW-1185">Reference proteome</keyword>
<organism evidence="1 2">
    <name type="scientific">Chryseobacterium glaciei</name>
    <dbReference type="NCBI Taxonomy" id="1685010"/>
    <lineage>
        <taxon>Bacteria</taxon>
        <taxon>Pseudomonadati</taxon>
        <taxon>Bacteroidota</taxon>
        <taxon>Flavobacteriia</taxon>
        <taxon>Flavobacteriales</taxon>
        <taxon>Weeksellaceae</taxon>
        <taxon>Chryseobacterium group</taxon>
        <taxon>Chryseobacterium</taxon>
    </lineage>
</organism>
<accession>A0A172XYF7</accession>
<evidence type="ECO:0000313" key="2">
    <source>
        <dbReference type="Proteomes" id="UP000077824"/>
    </source>
</evidence>
<dbReference type="STRING" id="1685010.A0O34_15900"/>
<sequence>MIDFLPIRDDDFEFSSLFQNYEEGHTDATEFGMYPFFRLRYFFLDRKSLPIVTLKIDEEKIENFDMFRNIFIRGDYFYLIAYHYFINIKEYEFEYKVEGRMKIADKNGELKTISFFEPLYNALIDEKIKSQKLLRHEYIVSKNKYLYINKLTEILFNDYYDLDDAIRKEKNVFAKYGMAVKEVYLEVFRDFYSNFVDYLTTENFEALKKLVYPSKKEVQSFRFALRETYRNLKDMEAREKIVESIKQNLIDKGFISEITTFEQVYDLFDNKRRELPKIIWLKDITSLATFYKIMEDDKIIQDAEGEHWKILADYFILKNDSEISREELKSKKKSTNFKILADLESGFDLLKKIIA</sequence>
<evidence type="ECO:0000313" key="1">
    <source>
        <dbReference type="EMBL" id="ANF51902.1"/>
    </source>
</evidence>
<dbReference type="RefSeq" id="WP_066756653.1">
    <property type="nucleotide sequence ID" value="NZ_CP015199.1"/>
</dbReference>
<dbReference type="EMBL" id="CP015199">
    <property type="protein sequence ID" value="ANF51902.1"/>
    <property type="molecule type" value="Genomic_DNA"/>
</dbReference>
<dbReference type="KEGG" id="chh:A0O34_15900"/>
<protein>
    <submittedName>
        <fullName evidence="1">Uncharacterized protein</fullName>
    </submittedName>
</protein>
<proteinExistence type="predicted"/>
<dbReference type="OrthoDB" id="1224779at2"/>
<gene>
    <name evidence="1" type="ORF">A0O34_15900</name>
</gene>
<dbReference type="Proteomes" id="UP000077824">
    <property type="component" value="Chromosome"/>
</dbReference>
<reference evidence="1 2" key="1">
    <citation type="submission" date="2016-04" db="EMBL/GenBank/DDBJ databases">
        <title>Complete Genome Sequence of Chryseobacterium sp. IHBB 10212.</title>
        <authorList>
            <person name="Pal M."/>
            <person name="Swarnkar M.K."/>
            <person name="Kaushal K."/>
            <person name="Chhibber S."/>
            <person name="Singh A.K."/>
            <person name="Gulati A."/>
        </authorList>
    </citation>
    <scope>NUCLEOTIDE SEQUENCE [LARGE SCALE GENOMIC DNA]</scope>
    <source>
        <strain evidence="1 2">IHBB 10212</strain>
    </source>
</reference>
<name>A0A172XYF7_9FLAO</name>
<dbReference type="AlphaFoldDB" id="A0A172XYF7"/>